<proteinExistence type="predicted"/>
<name>F9P971_STRCV</name>
<dbReference type="AlphaFoldDB" id="F9P971"/>
<evidence type="ECO:0000313" key="2">
    <source>
        <dbReference type="Proteomes" id="UP000003287"/>
    </source>
</evidence>
<gene>
    <name evidence="1" type="ORF">HMPREF1042_1380</name>
</gene>
<accession>F9P971</accession>
<organism evidence="1 2">
    <name type="scientific">Streptococcus constellatus subsp. pharyngis SK1060 = CCUG 46377</name>
    <dbReference type="NCBI Taxonomy" id="1035184"/>
    <lineage>
        <taxon>Bacteria</taxon>
        <taxon>Bacillati</taxon>
        <taxon>Bacillota</taxon>
        <taxon>Bacilli</taxon>
        <taxon>Lactobacillales</taxon>
        <taxon>Streptococcaceae</taxon>
        <taxon>Streptococcus</taxon>
        <taxon>Streptococcus anginosus group</taxon>
    </lineage>
</organism>
<protein>
    <submittedName>
        <fullName evidence="1">Uncharacterized protein</fullName>
    </submittedName>
</protein>
<sequence length="139" mass="15850">MYGVYENHAGCERGYFRTKLGRLITLPKKDRNGTNLYLPDVVLYDEPSNIILLVEGKKLSTLANGIEEIKYYDSIENEYIKPEYIGVNIIRCVSIFGGRKTGYLHDDVLIYMNLKGEIYINPNAPDCVKSMFRAMGVTI</sequence>
<reference evidence="1 2" key="1">
    <citation type="submission" date="2011-06" db="EMBL/GenBank/DDBJ databases">
        <authorList>
            <person name="Harkins D.M."/>
            <person name="Madupu R."/>
            <person name="Durkin A.S."/>
            <person name="Torralba M."/>
            <person name="Methe B."/>
            <person name="Sutton G.G."/>
            <person name="Nelson K.E."/>
        </authorList>
    </citation>
    <scope>NUCLEOTIDE SEQUENCE [LARGE SCALE GENOMIC DNA]</scope>
    <source>
        <strain evidence="1 2">SK1060</strain>
    </source>
</reference>
<evidence type="ECO:0000313" key="1">
    <source>
        <dbReference type="EMBL" id="EGV07861.1"/>
    </source>
</evidence>
<dbReference type="Proteomes" id="UP000003287">
    <property type="component" value="Unassembled WGS sequence"/>
</dbReference>
<dbReference type="EMBL" id="AFUP01000006">
    <property type="protein sequence ID" value="EGV07861.1"/>
    <property type="molecule type" value="Genomic_DNA"/>
</dbReference>